<dbReference type="Proteomes" id="UP000003835">
    <property type="component" value="Unassembled WGS sequence"/>
</dbReference>
<dbReference type="AlphaFoldDB" id="B4VLS7"/>
<evidence type="ECO:0000313" key="1">
    <source>
        <dbReference type="EMBL" id="EDX77051.1"/>
    </source>
</evidence>
<dbReference type="SUPFAM" id="SSF52540">
    <property type="entry name" value="P-loop containing nucleoside triphosphate hydrolases"/>
    <property type="match status" value="1"/>
</dbReference>
<dbReference type="HOGENOM" id="CLU_105030_3_0_3"/>
<name>B4VLS7_9CYAN</name>
<reference evidence="1 2" key="1">
    <citation type="submission" date="2008-07" db="EMBL/GenBank/DDBJ databases">
        <authorList>
            <person name="Tandeau de Marsac N."/>
            <person name="Ferriera S."/>
            <person name="Johnson J."/>
            <person name="Kravitz S."/>
            <person name="Beeson K."/>
            <person name="Sutton G."/>
            <person name="Rogers Y.-H."/>
            <person name="Friedman R."/>
            <person name="Frazier M."/>
            <person name="Venter J.C."/>
        </authorList>
    </citation>
    <scope>NUCLEOTIDE SEQUENCE [LARGE SCALE GENOMIC DNA]</scope>
    <source>
        <strain evidence="1 2">PCC 7420</strain>
    </source>
</reference>
<dbReference type="Gene3D" id="3.40.50.300">
    <property type="entry name" value="P-loop containing nucleotide triphosphate hydrolases"/>
    <property type="match status" value="1"/>
</dbReference>
<accession>B4VLS7</accession>
<gene>
    <name evidence="1" type="ORF">MC7420_188</name>
</gene>
<dbReference type="OrthoDB" id="531205at2"/>
<evidence type="ECO:0008006" key="3">
    <source>
        <dbReference type="Google" id="ProtNLM"/>
    </source>
</evidence>
<dbReference type="RefSeq" id="WP_006099164.1">
    <property type="nucleotide sequence ID" value="NZ_DS989844.1"/>
</dbReference>
<dbReference type="STRING" id="118168.MC7420_188"/>
<dbReference type="eggNOG" id="COG0645">
    <property type="taxonomic scope" value="Bacteria"/>
</dbReference>
<dbReference type="InterPro" id="IPR027417">
    <property type="entry name" value="P-loop_NTPase"/>
</dbReference>
<proteinExistence type="predicted"/>
<dbReference type="EMBL" id="DS989844">
    <property type="protein sequence ID" value="EDX77051.1"/>
    <property type="molecule type" value="Genomic_DNA"/>
</dbReference>
<dbReference type="Pfam" id="PF13671">
    <property type="entry name" value="AAA_33"/>
    <property type="match status" value="1"/>
</dbReference>
<keyword evidence="2" id="KW-1185">Reference proteome</keyword>
<evidence type="ECO:0000313" key="2">
    <source>
        <dbReference type="Proteomes" id="UP000003835"/>
    </source>
</evidence>
<sequence>MNNLATLYFFCGKMAAGKSTLAKQLANDHNAILLVEDDLLSQLYPEEIIDISSYIKYSWRLKNAISDPICNLLLNGISVVLDFPANTQNQRQWFRQLIEKTNAAHELHFIDATNNLCKQQLKKRSRDKPDGTAFTSEAEFEAITKYFQAPKDTERFNIIRYERS</sequence>
<organism evidence="1 2">
    <name type="scientific">Coleofasciculus chthonoplastes PCC 7420</name>
    <dbReference type="NCBI Taxonomy" id="118168"/>
    <lineage>
        <taxon>Bacteria</taxon>
        <taxon>Bacillati</taxon>
        <taxon>Cyanobacteriota</taxon>
        <taxon>Cyanophyceae</taxon>
        <taxon>Coleofasciculales</taxon>
        <taxon>Coleofasciculaceae</taxon>
        <taxon>Coleofasciculus</taxon>
    </lineage>
</organism>
<protein>
    <recommendedName>
        <fullName evidence="3">Cell division protein ZipA</fullName>
    </recommendedName>
</protein>